<dbReference type="AlphaFoldDB" id="A0A133XP66"/>
<comment type="caution">
    <text evidence="1">Lacks conserved residue(s) required for the propagation of feature annotation.</text>
</comment>
<organism evidence="4 5">
    <name type="scientific">Dechloromonas denitrificans</name>
    <dbReference type="NCBI Taxonomy" id="281362"/>
    <lineage>
        <taxon>Bacteria</taxon>
        <taxon>Pseudomonadati</taxon>
        <taxon>Pseudomonadota</taxon>
        <taxon>Betaproteobacteria</taxon>
        <taxon>Rhodocyclales</taxon>
        <taxon>Azonexaceae</taxon>
        <taxon>Dechloromonas</taxon>
    </lineage>
</organism>
<dbReference type="SMART" id="SM00267">
    <property type="entry name" value="GGDEF"/>
    <property type="match status" value="1"/>
</dbReference>
<dbReference type="GO" id="GO:0071111">
    <property type="term" value="F:cyclic-guanylate-specific phosphodiesterase activity"/>
    <property type="evidence" value="ECO:0007669"/>
    <property type="project" value="InterPro"/>
</dbReference>
<dbReference type="InterPro" id="IPR050706">
    <property type="entry name" value="Cyclic-di-GMP_PDE-like"/>
</dbReference>
<feature type="domain" description="Response regulatory" evidence="2">
    <location>
        <begin position="1"/>
        <end position="111"/>
    </location>
</feature>
<reference evidence="4 5" key="1">
    <citation type="submission" date="2015-12" db="EMBL/GenBank/DDBJ databases">
        <title>Nitrous oxide reduction kinetics distinguish bacteria harboring typical versus atypical NosZ.</title>
        <authorList>
            <person name="Yoon S."/>
            <person name="Nissen S."/>
            <person name="Park D."/>
            <person name="Sanford R.A."/>
            <person name="Loeffler F.E."/>
        </authorList>
    </citation>
    <scope>NUCLEOTIDE SEQUENCE [LARGE SCALE GENOMIC DNA]</scope>
    <source>
        <strain evidence="4 5">ATCC BAA-841</strain>
    </source>
</reference>
<evidence type="ECO:0000256" key="1">
    <source>
        <dbReference type="PROSITE-ProRule" id="PRU00169"/>
    </source>
</evidence>
<dbReference type="Gene3D" id="3.30.70.270">
    <property type="match status" value="1"/>
</dbReference>
<evidence type="ECO:0000313" key="5">
    <source>
        <dbReference type="Proteomes" id="UP000070186"/>
    </source>
</evidence>
<dbReference type="NCBIfam" id="TIGR00254">
    <property type="entry name" value="GGDEF"/>
    <property type="match status" value="1"/>
</dbReference>
<sequence length="398" mass="42404">MVRASLAKNLKGQFEIREENNGESAWQTLVLDSSIVAVIAGISLPKLDAYGLLERLRGNKLSRLKNIPFLLIASETMEEDIRQHAMACGVSGFVPKGAGAAGIVRIVRNLLAPATQETLPKPAVVRPPVPAEASCLGADLGVSDIFGPLDKVAGIVSRKSASRVPRRESPSSALVSRAEIEARLNTLLATDASLRGVGLLVFGMDGYGGLVKRFGPEMANRIEAKFAQLLGGKLRAGDSIAQVAADRIVILASETNLKLCSAFAERICKRLAAAEVSVGGRRVEMTVSVGVVSFPEEGDRLKGGELLGMAERRLEMAVKAGGNQVVAGKLEQEKVLQCFNELLGKGAAAEMLAPHLGQVGLLMLPLLKQLEDSFRFGLPIEKMEQLLRERAKSEPALG</sequence>
<dbReference type="InterPro" id="IPR029787">
    <property type="entry name" value="Nucleotide_cyclase"/>
</dbReference>
<accession>A0A133XP66</accession>
<dbReference type="PANTHER" id="PTHR33121">
    <property type="entry name" value="CYCLIC DI-GMP PHOSPHODIESTERASE PDEF"/>
    <property type="match status" value="1"/>
</dbReference>
<keyword evidence="5" id="KW-1185">Reference proteome</keyword>
<evidence type="ECO:0008006" key="6">
    <source>
        <dbReference type="Google" id="ProtNLM"/>
    </source>
</evidence>
<evidence type="ECO:0000259" key="2">
    <source>
        <dbReference type="PROSITE" id="PS50110"/>
    </source>
</evidence>
<dbReference type="SUPFAM" id="SSF55073">
    <property type="entry name" value="Nucleotide cyclase"/>
    <property type="match status" value="1"/>
</dbReference>
<dbReference type="PROSITE" id="PS50110">
    <property type="entry name" value="RESPONSE_REGULATORY"/>
    <property type="match status" value="1"/>
</dbReference>
<proteinExistence type="predicted"/>
<dbReference type="PROSITE" id="PS50887">
    <property type="entry name" value="GGDEF"/>
    <property type="match status" value="1"/>
</dbReference>
<dbReference type="GO" id="GO:0000160">
    <property type="term" value="P:phosphorelay signal transduction system"/>
    <property type="evidence" value="ECO:0007669"/>
    <property type="project" value="InterPro"/>
</dbReference>
<dbReference type="SUPFAM" id="SSF52172">
    <property type="entry name" value="CheY-like"/>
    <property type="match status" value="1"/>
</dbReference>
<feature type="domain" description="GGDEF" evidence="3">
    <location>
        <begin position="195"/>
        <end position="330"/>
    </location>
</feature>
<dbReference type="Proteomes" id="UP000070186">
    <property type="component" value="Unassembled WGS sequence"/>
</dbReference>
<dbReference type="InterPro" id="IPR001789">
    <property type="entry name" value="Sig_transdc_resp-reg_receiver"/>
</dbReference>
<dbReference type="Pfam" id="PF00990">
    <property type="entry name" value="GGDEF"/>
    <property type="match status" value="1"/>
</dbReference>
<protein>
    <recommendedName>
        <fullName evidence="6">Response regulatory domain-containing protein</fullName>
    </recommendedName>
</protein>
<dbReference type="InterPro" id="IPR011006">
    <property type="entry name" value="CheY-like_superfamily"/>
</dbReference>
<evidence type="ECO:0000313" key="4">
    <source>
        <dbReference type="EMBL" id="KXB32732.1"/>
    </source>
</evidence>
<dbReference type="EMBL" id="LODL01000002">
    <property type="protein sequence ID" value="KXB32732.1"/>
    <property type="molecule type" value="Genomic_DNA"/>
</dbReference>
<dbReference type="InterPro" id="IPR043128">
    <property type="entry name" value="Rev_trsase/Diguanyl_cyclase"/>
</dbReference>
<dbReference type="PANTHER" id="PTHR33121:SF71">
    <property type="entry name" value="OXYGEN SENSOR PROTEIN DOSP"/>
    <property type="match status" value="1"/>
</dbReference>
<dbReference type="InterPro" id="IPR000160">
    <property type="entry name" value="GGDEF_dom"/>
</dbReference>
<dbReference type="Gene3D" id="3.40.50.2300">
    <property type="match status" value="1"/>
</dbReference>
<comment type="caution">
    <text evidence="4">The sequence shown here is derived from an EMBL/GenBank/DDBJ whole genome shotgun (WGS) entry which is preliminary data.</text>
</comment>
<dbReference type="STRING" id="281362.AT959_00595"/>
<evidence type="ECO:0000259" key="3">
    <source>
        <dbReference type="PROSITE" id="PS50887"/>
    </source>
</evidence>
<name>A0A133XP66_9RHOO</name>
<gene>
    <name evidence="4" type="ORF">AT959_00595</name>
</gene>